<keyword evidence="1" id="KW-0472">Membrane</keyword>
<dbReference type="OrthoDB" id="1523735at2"/>
<evidence type="ECO:0000256" key="1">
    <source>
        <dbReference type="SAM" id="Phobius"/>
    </source>
</evidence>
<comment type="caution">
    <text evidence="4">The sequence shown here is derived from an EMBL/GenBank/DDBJ whole genome shotgun (WGS) entry which is preliminary data.</text>
</comment>
<feature type="domain" description="Protein FecR C-terminal" evidence="3">
    <location>
        <begin position="305"/>
        <end position="372"/>
    </location>
</feature>
<proteinExistence type="predicted"/>
<dbReference type="Pfam" id="PF04773">
    <property type="entry name" value="FecR"/>
    <property type="match status" value="1"/>
</dbReference>
<dbReference type="PANTHER" id="PTHR30273:SF2">
    <property type="entry name" value="PROTEIN FECR"/>
    <property type="match status" value="1"/>
</dbReference>
<dbReference type="Gene3D" id="2.60.120.1440">
    <property type="match status" value="1"/>
</dbReference>
<keyword evidence="1" id="KW-1133">Transmembrane helix</keyword>
<dbReference type="EMBL" id="SMGO01000001">
    <property type="protein sequence ID" value="TCK85847.1"/>
    <property type="molecule type" value="Genomic_DNA"/>
</dbReference>
<name>A0A4R1M318_9SPHI</name>
<keyword evidence="1" id="KW-0812">Transmembrane</keyword>
<evidence type="ECO:0000259" key="2">
    <source>
        <dbReference type="Pfam" id="PF04773"/>
    </source>
</evidence>
<dbReference type="InterPro" id="IPR006860">
    <property type="entry name" value="FecR"/>
</dbReference>
<dbReference type="RefSeq" id="WP_132222386.1">
    <property type="nucleotide sequence ID" value="NZ_SMGO01000001.1"/>
</dbReference>
<evidence type="ECO:0000259" key="3">
    <source>
        <dbReference type="Pfam" id="PF16344"/>
    </source>
</evidence>
<dbReference type="InterPro" id="IPR012373">
    <property type="entry name" value="Ferrdict_sens_TM"/>
</dbReference>
<dbReference type="PANTHER" id="PTHR30273">
    <property type="entry name" value="PERIPLASMIC SIGNAL SENSOR AND SIGMA FACTOR ACTIVATOR FECR-RELATED"/>
    <property type="match status" value="1"/>
</dbReference>
<dbReference type="AlphaFoldDB" id="A0A4R1M318"/>
<dbReference type="FunFam" id="2.60.120.1440:FF:000001">
    <property type="entry name" value="Putative anti-sigma factor"/>
    <property type="match status" value="1"/>
</dbReference>
<dbReference type="Pfam" id="PF16344">
    <property type="entry name" value="FecR_C"/>
    <property type="match status" value="1"/>
</dbReference>
<gene>
    <name evidence="4" type="ORF">C8N28_1164</name>
</gene>
<accession>A0A4R1M318</accession>
<evidence type="ECO:0000313" key="5">
    <source>
        <dbReference type="Proteomes" id="UP000294616"/>
    </source>
</evidence>
<keyword evidence="5" id="KW-1185">Reference proteome</keyword>
<feature type="transmembrane region" description="Helical" evidence="1">
    <location>
        <begin position="96"/>
        <end position="116"/>
    </location>
</feature>
<dbReference type="GO" id="GO:0016989">
    <property type="term" value="F:sigma factor antagonist activity"/>
    <property type="evidence" value="ECO:0007669"/>
    <property type="project" value="TreeGrafter"/>
</dbReference>
<dbReference type="Proteomes" id="UP000294616">
    <property type="component" value="Unassembled WGS sequence"/>
</dbReference>
<sequence length="374" mass="43755">MNDKRVLELLTRKIAEEISLEELEELKSLFEKNPDIVYYEQYLKEIWQEEDAMKLEVDIDSQYEEHRLRYGQRLKFNKSELVDSEENKETNRNPMYFKYAFAVGLFVVLGVLLFKWNPDLFSAKDNAIVNRIEIMTQKGVRKQLVLPDGTKVWLNADSKLSYDNLMNDSDMRSVNLEGEAFFDVVKDVNRPFYIVTKDISIKVLGTAFNVKAYPEENKTETTLLRGSIELVVNERPKEKFLLKPNEKLAVTKNKIVQEVEQGIISDSVYSEITLANNITLTIGSLSKVNVDNHEYIQETSWIDNKLVFKDETLEEIVPKLERWYDLDIEITDIKLKTYRYTGTITKENIDQVLTAMQLIKPFHFKIQNDDVTLY</sequence>
<organism evidence="4 5">
    <name type="scientific">Albibacterium bauzanense</name>
    <dbReference type="NCBI Taxonomy" id="653929"/>
    <lineage>
        <taxon>Bacteria</taxon>
        <taxon>Pseudomonadati</taxon>
        <taxon>Bacteroidota</taxon>
        <taxon>Sphingobacteriia</taxon>
        <taxon>Sphingobacteriales</taxon>
        <taxon>Sphingobacteriaceae</taxon>
        <taxon>Albibacterium</taxon>
    </lineage>
</organism>
<reference evidence="4 5" key="1">
    <citation type="submission" date="2019-03" db="EMBL/GenBank/DDBJ databases">
        <title>Genomic Encyclopedia of Archaeal and Bacterial Type Strains, Phase II (KMG-II): from individual species to whole genera.</title>
        <authorList>
            <person name="Goeker M."/>
        </authorList>
    </citation>
    <scope>NUCLEOTIDE SEQUENCE [LARGE SCALE GENOMIC DNA]</scope>
    <source>
        <strain evidence="4 5">DSM 22554</strain>
    </source>
</reference>
<dbReference type="InterPro" id="IPR032508">
    <property type="entry name" value="FecR_C"/>
</dbReference>
<feature type="domain" description="FecR protein" evidence="2">
    <location>
        <begin position="134"/>
        <end position="229"/>
    </location>
</feature>
<evidence type="ECO:0000313" key="4">
    <source>
        <dbReference type="EMBL" id="TCK85847.1"/>
    </source>
</evidence>
<dbReference type="PIRSF" id="PIRSF018266">
    <property type="entry name" value="FecR"/>
    <property type="match status" value="1"/>
</dbReference>
<dbReference type="Gene3D" id="3.55.50.30">
    <property type="match status" value="1"/>
</dbReference>
<protein>
    <submittedName>
        <fullName evidence="4">FecR family protein</fullName>
    </submittedName>
</protein>